<keyword evidence="2" id="KW-1185">Reference proteome</keyword>
<name>A0ABS4YKD9_9MICO</name>
<proteinExistence type="predicted"/>
<reference evidence="1 2" key="1">
    <citation type="submission" date="2021-03" db="EMBL/GenBank/DDBJ databases">
        <title>Sequencing the genomes of 1000 actinobacteria strains.</title>
        <authorList>
            <person name="Klenk H.-P."/>
        </authorList>
    </citation>
    <scope>NUCLEOTIDE SEQUENCE [LARGE SCALE GENOMIC DNA]</scope>
    <source>
        <strain evidence="1 2">DSM 14564</strain>
    </source>
</reference>
<evidence type="ECO:0000313" key="2">
    <source>
        <dbReference type="Proteomes" id="UP000698222"/>
    </source>
</evidence>
<accession>A0ABS4YKD9</accession>
<dbReference type="EMBL" id="JAGIOC010000001">
    <property type="protein sequence ID" value="MBP2408950.1"/>
    <property type="molecule type" value="Genomic_DNA"/>
</dbReference>
<dbReference type="Gene3D" id="3.40.960.10">
    <property type="entry name" value="VSR Endonuclease"/>
    <property type="match status" value="1"/>
</dbReference>
<organism evidence="1 2">
    <name type="scientific">Brachybacterium fresconis</name>
    <dbReference type="NCBI Taxonomy" id="173363"/>
    <lineage>
        <taxon>Bacteria</taxon>
        <taxon>Bacillati</taxon>
        <taxon>Actinomycetota</taxon>
        <taxon>Actinomycetes</taxon>
        <taxon>Micrococcales</taxon>
        <taxon>Dermabacteraceae</taxon>
        <taxon>Brachybacterium</taxon>
    </lineage>
</organism>
<evidence type="ECO:0000313" key="1">
    <source>
        <dbReference type="EMBL" id="MBP2408950.1"/>
    </source>
</evidence>
<evidence type="ECO:0008006" key="3">
    <source>
        <dbReference type="Google" id="ProtNLM"/>
    </source>
</evidence>
<dbReference type="RefSeq" id="WP_245348907.1">
    <property type="nucleotide sequence ID" value="NZ_BAAAJV010000005.1"/>
</dbReference>
<comment type="caution">
    <text evidence="1">The sequence shown here is derived from an EMBL/GenBank/DDBJ whole genome shotgun (WGS) entry which is preliminary data.</text>
</comment>
<gene>
    <name evidence="1" type="ORF">JOF44_001853</name>
</gene>
<sequence length="211" mass="23858">MTWHDLTVTPAEIQCSTYRLPGGGHTSRLLMTARARTWRDLARHLSLPDLIAAGDHLVRIPRPDFEGRKRPWCTPDTLRSMATGRYARKLRAAAADVRIGADSPKETMLRLAFIAAGLPEPQINVPLIGADGVERHSPDLQWQDFGVCVEYEGERHNNEEQIQRDIRRARAVKAAGCVEIRLYKNDLTDECAEAVRMARAELIERGWQPRT</sequence>
<dbReference type="Proteomes" id="UP000698222">
    <property type="component" value="Unassembled WGS sequence"/>
</dbReference>
<protein>
    <recommendedName>
        <fullName evidence="3">DUF559 domain-containing protein</fullName>
    </recommendedName>
</protein>